<gene>
    <name evidence="1" type="ORF">F4821DRAFT_192293</name>
</gene>
<protein>
    <submittedName>
        <fullName evidence="1">Alpha/beta-hydrolase</fullName>
    </submittedName>
</protein>
<accession>A0ACC0CSX3</accession>
<dbReference type="Proteomes" id="UP001497680">
    <property type="component" value="Unassembled WGS sequence"/>
</dbReference>
<name>A0ACC0CSX3_9PEZI</name>
<organism evidence="1 2">
    <name type="scientific">Hypoxylon rubiginosum</name>
    <dbReference type="NCBI Taxonomy" id="110542"/>
    <lineage>
        <taxon>Eukaryota</taxon>
        <taxon>Fungi</taxon>
        <taxon>Dikarya</taxon>
        <taxon>Ascomycota</taxon>
        <taxon>Pezizomycotina</taxon>
        <taxon>Sordariomycetes</taxon>
        <taxon>Xylariomycetidae</taxon>
        <taxon>Xylariales</taxon>
        <taxon>Hypoxylaceae</taxon>
        <taxon>Hypoxylon</taxon>
    </lineage>
</organism>
<sequence>MNVDALVPNDPRVEHKFLPVGDYTYHYLKATPNTKPKATVVLAHGWPDIGMGWRYQVPYLLSLGLEVIVLDMLGYGQTSSPDSVSEYTLKSMASHVAAVIKANTDQSVILGGHDWGSVFVWRMAMYYPDLTRAVFGFCVPYFQASPDTDTLEKVVQLLPNFQYQLSNRAGAVEAAVGDSPANLVAFMNGMFGGTTPEGEPVFDPEHGIHADRLARIGASPLLNQEMLDFYVEEYSRHGLRGPCNWYRMWELNSEDELAFARDHVDFKFKVPAMIVMAQKDPYLPPHLADGMENYFAAGLKKEVMDSSHWTLLEKPEECNKYIGDFITGVLAEGSKL</sequence>
<proteinExistence type="predicted"/>
<evidence type="ECO:0000313" key="1">
    <source>
        <dbReference type="EMBL" id="KAI6083529.1"/>
    </source>
</evidence>
<dbReference type="EMBL" id="MU394351">
    <property type="protein sequence ID" value="KAI6083529.1"/>
    <property type="molecule type" value="Genomic_DNA"/>
</dbReference>
<comment type="caution">
    <text evidence="1">The sequence shown here is derived from an EMBL/GenBank/DDBJ whole genome shotgun (WGS) entry which is preliminary data.</text>
</comment>
<keyword evidence="2" id="KW-1185">Reference proteome</keyword>
<evidence type="ECO:0000313" key="2">
    <source>
        <dbReference type="Proteomes" id="UP001497680"/>
    </source>
</evidence>
<reference evidence="1 2" key="1">
    <citation type="journal article" date="2022" name="New Phytol.">
        <title>Ecological generalism drives hyperdiversity of secondary metabolite gene clusters in xylarialean endophytes.</title>
        <authorList>
            <person name="Franco M.E.E."/>
            <person name="Wisecaver J.H."/>
            <person name="Arnold A.E."/>
            <person name="Ju Y.M."/>
            <person name="Slot J.C."/>
            <person name="Ahrendt S."/>
            <person name="Moore L.P."/>
            <person name="Eastman K.E."/>
            <person name="Scott K."/>
            <person name="Konkel Z."/>
            <person name="Mondo S.J."/>
            <person name="Kuo A."/>
            <person name="Hayes R.D."/>
            <person name="Haridas S."/>
            <person name="Andreopoulos B."/>
            <person name="Riley R."/>
            <person name="LaButti K."/>
            <person name="Pangilinan J."/>
            <person name="Lipzen A."/>
            <person name="Amirebrahimi M."/>
            <person name="Yan J."/>
            <person name="Adam C."/>
            <person name="Keymanesh K."/>
            <person name="Ng V."/>
            <person name="Louie K."/>
            <person name="Northen T."/>
            <person name="Drula E."/>
            <person name="Henrissat B."/>
            <person name="Hsieh H.M."/>
            <person name="Youens-Clark K."/>
            <person name="Lutzoni F."/>
            <person name="Miadlikowska J."/>
            <person name="Eastwood D.C."/>
            <person name="Hamelin R.C."/>
            <person name="Grigoriev I.V."/>
            <person name="U'Ren J.M."/>
        </authorList>
    </citation>
    <scope>NUCLEOTIDE SEQUENCE [LARGE SCALE GENOMIC DNA]</scope>
    <source>
        <strain evidence="1 2">ER1909</strain>
    </source>
</reference>